<gene>
    <name evidence="2" type="ORF">BACCIP111895_03375</name>
</gene>
<dbReference type="EMBL" id="CALBWS010000024">
    <property type="protein sequence ID" value="CAH2716191.1"/>
    <property type="molecule type" value="Genomic_DNA"/>
</dbReference>
<reference evidence="2" key="1">
    <citation type="submission" date="2022-04" db="EMBL/GenBank/DDBJ databases">
        <authorList>
            <person name="Criscuolo A."/>
        </authorList>
    </citation>
    <scope>NUCLEOTIDE SEQUENCE</scope>
    <source>
        <strain evidence="2">CIP111895</strain>
    </source>
</reference>
<feature type="transmembrane region" description="Helical" evidence="1">
    <location>
        <begin position="71"/>
        <end position="93"/>
    </location>
</feature>
<dbReference type="RefSeq" id="WP_248736451.1">
    <property type="nucleotide sequence ID" value="NZ_CALBWS010000024.1"/>
</dbReference>
<protein>
    <submittedName>
        <fullName evidence="2">Uncharacterized protein</fullName>
    </submittedName>
</protein>
<dbReference type="Proteomes" id="UP000838308">
    <property type="component" value="Unassembled WGS sequence"/>
</dbReference>
<organism evidence="2 3">
    <name type="scientific">Neobacillus rhizosphaerae</name>
    <dbReference type="NCBI Taxonomy" id="2880965"/>
    <lineage>
        <taxon>Bacteria</taxon>
        <taxon>Bacillati</taxon>
        <taxon>Bacillota</taxon>
        <taxon>Bacilli</taxon>
        <taxon>Bacillales</taxon>
        <taxon>Bacillaceae</taxon>
        <taxon>Neobacillus</taxon>
    </lineage>
</organism>
<keyword evidence="3" id="KW-1185">Reference proteome</keyword>
<evidence type="ECO:0000313" key="2">
    <source>
        <dbReference type="EMBL" id="CAH2716191.1"/>
    </source>
</evidence>
<sequence length="95" mass="10737">MQLLFWPCTIASLILCIIALSIRKSKLLVLSSIFILPMSLYLAATPRFLVWGLIFPLLYLGATKFITKKMIWVGVLLVIPNFLLVGWLGFVVLNQ</sequence>
<keyword evidence="1" id="KW-0812">Transmembrane</keyword>
<keyword evidence="1" id="KW-1133">Transmembrane helix</keyword>
<proteinExistence type="predicted"/>
<comment type="caution">
    <text evidence="2">The sequence shown here is derived from an EMBL/GenBank/DDBJ whole genome shotgun (WGS) entry which is preliminary data.</text>
</comment>
<evidence type="ECO:0000256" key="1">
    <source>
        <dbReference type="SAM" id="Phobius"/>
    </source>
</evidence>
<evidence type="ECO:0000313" key="3">
    <source>
        <dbReference type="Proteomes" id="UP000838308"/>
    </source>
</evidence>
<accession>A0ABM9EVE9</accession>
<feature type="transmembrane region" description="Helical" evidence="1">
    <location>
        <begin position="33"/>
        <end position="59"/>
    </location>
</feature>
<name>A0ABM9EVE9_9BACI</name>
<keyword evidence="1" id="KW-0472">Membrane</keyword>